<dbReference type="Proteomes" id="UP000637423">
    <property type="component" value="Unassembled WGS sequence"/>
</dbReference>
<evidence type="ECO:0000313" key="1">
    <source>
        <dbReference type="EMBL" id="GGC85488.1"/>
    </source>
</evidence>
<reference evidence="1" key="2">
    <citation type="submission" date="2020-09" db="EMBL/GenBank/DDBJ databases">
        <authorList>
            <person name="Sun Q."/>
            <person name="Zhou Y."/>
        </authorList>
    </citation>
    <scope>NUCLEOTIDE SEQUENCE</scope>
    <source>
        <strain evidence="1">CGMCC 1.10998</strain>
    </source>
</reference>
<comment type="caution">
    <text evidence="1">The sequence shown here is derived from an EMBL/GenBank/DDBJ whole genome shotgun (WGS) entry which is preliminary data.</text>
</comment>
<keyword evidence="2" id="KW-1185">Reference proteome</keyword>
<accession>A0A916UUE2</accession>
<name>A0A916UUE2_9BURK</name>
<dbReference type="AlphaFoldDB" id="A0A916UUE2"/>
<protein>
    <submittedName>
        <fullName evidence="1">Uncharacterized protein</fullName>
    </submittedName>
</protein>
<organism evidence="1 2">
    <name type="scientific">Undibacterium terreum</name>
    <dbReference type="NCBI Taxonomy" id="1224302"/>
    <lineage>
        <taxon>Bacteria</taxon>
        <taxon>Pseudomonadati</taxon>
        <taxon>Pseudomonadota</taxon>
        <taxon>Betaproteobacteria</taxon>
        <taxon>Burkholderiales</taxon>
        <taxon>Oxalobacteraceae</taxon>
        <taxon>Undibacterium</taxon>
    </lineage>
</organism>
<sequence length="132" mass="15028">MYTLEKLIWFQGKRPTSAIRGKIAAIPKRSIFSKMDHQTNTSHHRQLAQLQASLAELGRQTISSSEFCRIWRSQAELLAALPLRYAQVQEDLLSRLEAGSLFSEESCSFSQGELVTQLDMWLSKAMQQLEQA</sequence>
<evidence type="ECO:0000313" key="2">
    <source>
        <dbReference type="Proteomes" id="UP000637423"/>
    </source>
</evidence>
<gene>
    <name evidence="1" type="ORF">GCM10011396_36020</name>
</gene>
<reference evidence="1" key="1">
    <citation type="journal article" date="2014" name="Int. J. Syst. Evol. Microbiol.">
        <title>Complete genome sequence of Corynebacterium casei LMG S-19264T (=DSM 44701T), isolated from a smear-ripened cheese.</title>
        <authorList>
            <consortium name="US DOE Joint Genome Institute (JGI-PGF)"/>
            <person name="Walter F."/>
            <person name="Albersmeier A."/>
            <person name="Kalinowski J."/>
            <person name="Ruckert C."/>
        </authorList>
    </citation>
    <scope>NUCLEOTIDE SEQUENCE</scope>
    <source>
        <strain evidence="1">CGMCC 1.10998</strain>
    </source>
</reference>
<proteinExistence type="predicted"/>
<dbReference type="EMBL" id="BMED01000003">
    <property type="protein sequence ID" value="GGC85488.1"/>
    <property type="molecule type" value="Genomic_DNA"/>
</dbReference>